<dbReference type="InterPro" id="IPR036514">
    <property type="entry name" value="SGNH_hydro_sf"/>
</dbReference>
<dbReference type="Proteomes" id="UP001501821">
    <property type="component" value="Unassembled WGS sequence"/>
</dbReference>
<reference evidence="4" key="1">
    <citation type="journal article" date="2019" name="Int. J. Syst. Evol. Microbiol.">
        <title>The Global Catalogue of Microorganisms (GCM) 10K type strain sequencing project: providing services to taxonomists for standard genome sequencing and annotation.</title>
        <authorList>
            <consortium name="The Broad Institute Genomics Platform"/>
            <consortium name="The Broad Institute Genome Sequencing Center for Infectious Disease"/>
            <person name="Wu L."/>
            <person name="Ma J."/>
        </authorList>
    </citation>
    <scope>NUCLEOTIDE SEQUENCE [LARGE SCALE GENOMIC DNA]</scope>
    <source>
        <strain evidence="4">JCM 16953</strain>
    </source>
</reference>
<dbReference type="Gene3D" id="3.40.50.1110">
    <property type="entry name" value="SGNH hydrolase"/>
    <property type="match status" value="1"/>
</dbReference>
<dbReference type="Pfam" id="PF13472">
    <property type="entry name" value="Lipase_GDSL_2"/>
    <property type="match status" value="1"/>
</dbReference>
<sequence length="296" mass="31237">MPTRLPLAAVVLVAASLLVAGCDSNEPAPAPAPSPGVVGPGDEYVAMGDSYTSGPRMGHTQAGCLRGSKSYPFLVADELKLDLTDVSCGGATSEAVWNSYTPPHGTTQPPQVSAVTDSTALVTFSFGGNDEHLYSKFLAVCVTPGSDEALRGSPCTRIDKKAYGYVHGVISRTRDRLVHSLNRVVTAAPNAQVVVVGYPRFAPEHPCAEFPIAEGDVALALRLNRGLVRAQKHAAEEAGADYVDLFAATEGHDMCAKDPWLAGMEPTAPAAPYHPYQKEQQVAADLVTELVRKSQP</sequence>
<dbReference type="CDD" id="cd01823">
    <property type="entry name" value="SEST_like"/>
    <property type="match status" value="1"/>
</dbReference>
<keyword evidence="4" id="KW-1185">Reference proteome</keyword>
<gene>
    <name evidence="3" type="ORF">GCM10022242_34350</name>
</gene>
<name>A0ABP7IYB8_9ACTN</name>
<comment type="caution">
    <text evidence="3">The sequence shown here is derived from an EMBL/GenBank/DDBJ whole genome shotgun (WGS) entry which is preliminary data.</text>
</comment>
<evidence type="ECO:0000313" key="4">
    <source>
        <dbReference type="Proteomes" id="UP001501821"/>
    </source>
</evidence>
<evidence type="ECO:0000256" key="1">
    <source>
        <dbReference type="SAM" id="SignalP"/>
    </source>
</evidence>
<organism evidence="3 4">
    <name type="scientific">Nocardioides panacisoli</name>
    <dbReference type="NCBI Taxonomy" id="627624"/>
    <lineage>
        <taxon>Bacteria</taxon>
        <taxon>Bacillati</taxon>
        <taxon>Actinomycetota</taxon>
        <taxon>Actinomycetes</taxon>
        <taxon>Propionibacteriales</taxon>
        <taxon>Nocardioidaceae</taxon>
        <taxon>Nocardioides</taxon>
    </lineage>
</organism>
<feature type="chain" id="PRO_5045788777" evidence="1">
    <location>
        <begin position="21"/>
        <end position="296"/>
    </location>
</feature>
<proteinExistence type="predicted"/>
<dbReference type="InterPro" id="IPR013830">
    <property type="entry name" value="SGNH_hydro"/>
</dbReference>
<dbReference type="RefSeq" id="WP_344777724.1">
    <property type="nucleotide sequence ID" value="NZ_BAABAH010000015.1"/>
</dbReference>
<keyword evidence="1" id="KW-0732">Signal</keyword>
<dbReference type="PANTHER" id="PTHR37981">
    <property type="entry name" value="LIPASE 2"/>
    <property type="match status" value="1"/>
</dbReference>
<dbReference type="EMBL" id="BAABAH010000015">
    <property type="protein sequence ID" value="GAA3830066.1"/>
    <property type="molecule type" value="Genomic_DNA"/>
</dbReference>
<accession>A0ABP7IYB8</accession>
<evidence type="ECO:0000313" key="3">
    <source>
        <dbReference type="EMBL" id="GAA3830066.1"/>
    </source>
</evidence>
<feature type="signal peptide" evidence="1">
    <location>
        <begin position="1"/>
        <end position="20"/>
    </location>
</feature>
<evidence type="ECO:0000259" key="2">
    <source>
        <dbReference type="Pfam" id="PF13472"/>
    </source>
</evidence>
<keyword evidence="3" id="KW-0378">Hydrolase</keyword>
<feature type="domain" description="SGNH hydrolase-type esterase" evidence="2">
    <location>
        <begin position="46"/>
        <end position="264"/>
    </location>
</feature>
<dbReference type="PROSITE" id="PS51257">
    <property type="entry name" value="PROKAR_LIPOPROTEIN"/>
    <property type="match status" value="1"/>
</dbReference>
<dbReference type="SUPFAM" id="SSF52266">
    <property type="entry name" value="SGNH hydrolase"/>
    <property type="match status" value="1"/>
</dbReference>
<dbReference type="GO" id="GO:0016787">
    <property type="term" value="F:hydrolase activity"/>
    <property type="evidence" value="ECO:0007669"/>
    <property type="project" value="UniProtKB-KW"/>
</dbReference>
<dbReference type="InterPro" id="IPR037460">
    <property type="entry name" value="SEST-like"/>
</dbReference>
<dbReference type="PANTHER" id="PTHR37981:SF1">
    <property type="entry name" value="SGNH HYDROLASE-TYPE ESTERASE DOMAIN-CONTAINING PROTEIN"/>
    <property type="match status" value="1"/>
</dbReference>
<protein>
    <submittedName>
        <fullName evidence="3">SGNH/GDSL hydrolase family protein</fullName>
    </submittedName>
</protein>